<dbReference type="SMART" id="SM00044">
    <property type="entry name" value="CYCc"/>
    <property type="match status" value="1"/>
</dbReference>
<protein>
    <submittedName>
        <fullName evidence="3">Putative Adenylate/guanylate cyclase with Chase sensor</fullName>
    </submittedName>
</protein>
<dbReference type="Pfam" id="PF00211">
    <property type="entry name" value="Guanylate_cyc"/>
    <property type="match status" value="1"/>
</dbReference>
<dbReference type="SMART" id="SM01080">
    <property type="entry name" value="CHASE2"/>
    <property type="match status" value="1"/>
</dbReference>
<dbReference type="Pfam" id="PF05226">
    <property type="entry name" value="CHASE2"/>
    <property type="match status" value="1"/>
</dbReference>
<gene>
    <name evidence="3" type="ORF">SPIROBIBN47_240034</name>
</gene>
<accession>A0A3P3XIK7</accession>
<dbReference type="PROSITE" id="PS50125">
    <property type="entry name" value="GUANYLATE_CYCLASE_2"/>
    <property type="match status" value="1"/>
</dbReference>
<feature type="transmembrane region" description="Helical" evidence="1">
    <location>
        <begin position="21"/>
        <end position="40"/>
    </location>
</feature>
<dbReference type="GO" id="GO:0004016">
    <property type="term" value="F:adenylate cyclase activity"/>
    <property type="evidence" value="ECO:0007669"/>
    <property type="project" value="UniProtKB-ARBA"/>
</dbReference>
<name>A0A3P3XIK7_9SPIR</name>
<dbReference type="InterPro" id="IPR007890">
    <property type="entry name" value="CHASE2"/>
</dbReference>
<dbReference type="GO" id="GO:0035556">
    <property type="term" value="P:intracellular signal transduction"/>
    <property type="evidence" value="ECO:0007669"/>
    <property type="project" value="InterPro"/>
</dbReference>
<proteinExistence type="predicted"/>
<sequence length="654" mass="69733">MEHDRSSMPEFHSAMSRKARFFWALAVGLGIMLVFLWLGATEHLGMAIYDSQMRAHAAPTKRSAMSSGGGAQSAEHGKIALVMIDQSSLDWVQKELGLGWPWPRELYGILAGYLRDAEAQAYDILFTEPSTFGPEDDAKCAQAMTEAGNVVLATLASKKPVLDVPNALSGHVAAIVDSDGICRKYQAWMSQDDRRLLSLGLAAVSKSSNPKELAASLPADGAVLLKFGSPARFERYSAAQVIAAAMDSVQGNAKGSATGEASPQPSPQIDFSGKVVVVGLSAPGLMDRQATPIDPALPGMEIHATFIDNMFNHTFMQRTPIWLEMLVGALGAALMAFAPMVHKRLIAALAVIIAVGTPIALCLVLFGNLVFFNPISALVAAFAALVAAIGLGYQAEGRQKAYLRRAFAQYLSPEVISSLVDQPETLQLGGELKTITTLFTDMVGFTSASEKLNPTQLAAFMNEYLGIISEEILAMGGTLDKYVGDAVVAFWNAPLSVDDHAYRALATAVRIQARLGAASKELEQRYGIAPRTRIGVATGKAIVGNLGSSRRFAYTAVGDSVNIASRLEAANKAIGTSILTMRDTVQHAIRNAEPSSSTEAEIALGLPEGGAMIVRRLGLASVEGKEQPVELWSVEHSHGSVSVEPWDGVRRIPK</sequence>
<evidence type="ECO:0000259" key="2">
    <source>
        <dbReference type="PROSITE" id="PS50125"/>
    </source>
</evidence>
<feature type="transmembrane region" description="Helical" evidence="1">
    <location>
        <begin position="345"/>
        <end position="369"/>
    </location>
</feature>
<dbReference type="EMBL" id="FWDM01000017">
    <property type="protein sequence ID" value="SLM12264.1"/>
    <property type="molecule type" value="Genomic_DNA"/>
</dbReference>
<dbReference type="GO" id="GO:0006171">
    <property type="term" value="P:cAMP biosynthetic process"/>
    <property type="evidence" value="ECO:0007669"/>
    <property type="project" value="TreeGrafter"/>
</dbReference>
<evidence type="ECO:0000313" key="3">
    <source>
        <dbReference type="EMBL" id="SLM12264.1"/>
    </source>
</evidence>
<dbReference type="PANTHER" id="PTHR43081">
    <property type="entry name" value="ADENYLATE CYCLASE, TERMINAL-DIFFERENTIATION SPECIFIC-RELATED"/>
    <property type="match status" value="1"/>
</dbReference>
<dbReference type="PANTHER" id="PTHR43081:SF1">
    <property type="entry name" value="ADENYLATE CYCLASE, TERMINAL-DIFFERENTIATION SPECIFIC"/>
    <property type="match status" value="1"/>
</dbReference>
<dbReference type="AlphaFoldDB" id="A0A3P3XIK7"/>
<reference evidence="3" key="1">
    <citation type="submission" date="2017-02" db="EMBL/GenBank/DDBJ databases">
        <authorList>
            <person name="Regsiter A."/>
            <person name="William W."/>
        </authorList>
    </citation>
    <scope>NUCLEOTIDE SEQUENCE</scope>
    <source>
        <strain evidence="3">Bib</strain>
    </source>
</reference>
<dbReference type="InterPro" id="IPR001054">
    <property type="entry name" value="A/G_cyclase"/>
</dbReference>
<feature type="transmembrane region" description="Helical" evidence="1">
    <location>
        <begin position="375"/>
        <end position="395"/>
    </location>
</feature>
<evidence type="ECO:0000256" key="1">
    <source>
        <dbReference type="SAM" id="Phobius"/>
    </source>
</evidence>
<organism evidence="3">
    <name type="scientific">uncultured spirochete</name>
    <dbReference type="NCBI Taxonomy" id="156406"/>
    <lineage>
        <taxon>Bacteria</taxon>
        <taxon>Pseudomonadati</taxon>
        <taxon>Spirochaetota</taxon>
        <taxon>Spirochaetia</taxon>
        <taxon>Spirochaetales</taxon>
        <taxon>environmental samples</taxon>
    </lineage>
</organism>
<dbReference type="Gene3D" id="3.30.70.1230">
    <property type="entry name" value="Nucleotide cyclase"/>
    <property type="match status" value="1"/>
</dbReference>
<dbReference type="InterPro" id="IPR029787">
    <property type="entry name" value="Nucleotide_cyclase"/>
</dbReference>
<dbReference type="CDD" id="cd07302">
    <property type="entry name" value="CHD"/>
    <property type="match status" value="1"/>
</dbReference>
<keyword evidence="1" id="KW-1133">Transmembrane helix</keyword>
<feature type="domain" description="Guanylate cyclase" evidence="2">
    <location>
        <begin position="436"/>
        <end position="568"/>
    </location>
</feature>
<dbReference type="SUPFAM" id="SSF55073">
    <property type="entry name" value="Nucleotide cyclase"/>
    <property type="match status" value="1"/>
</dbReference>
<dbReference type="InterPro" id="IPR050697">
    <property type="entry name" value="Adenylyl/Guanylyl_Cyclase_3/4"/>
</dbReference>
<keyword evidence="1" id="KW-0472">Membrane</keyword>
<keyword evidence="1" id="KW-0812">Transmembrane</keyword>
<feature type="transmembrane region" description="Helical" evidence="1">
    <location>
        <begin position="321"/>
        <end position="338"/>
    </location>
</feature>